<dbReference type="RefSeq" id="WP_234655422.1">
    <property type="nucleotide sequence ID" value="NZ_CP094997.1"/>
</dbReference>
<evidence type="ECO:0000256" key="3">
    <source>
        <dbReference type="SAM" id="Phobius"/>
    </source>
</evidence>
<gene>
    <name evidence="5" type="ORF">LXM26_12180</name>
</gene>
<dbReference type="InterPro" id="IPR011330">
    <property type="entry name" value="Glyco_hydro/deAcase_b/a-brl"/>
</dbReference>
<dbReference type="PANTHER" id="PTHR10587">
    <property type="entry name" value="GLYCOSYL TRANSFERASE-RELATED"/>
    <property type="match status" value="1"/>
</dbReference>
<feature type="domain" description="NodB homology" evidence="4">
    <location>
        <begin position="64"/>
        <end position="242"/>
    </location>
</feature>
<keyword evidence="3" id="KW-0472">Membrane</keyword>
<evidence type="ECO:0000313" key="5">
    <source>
        <dbReference type="EMBL" id="MCF0062253.1"/>
    </source>
</evidence>
<keyword evidence="6" id="KW-1185">Reference proteome</keyword>
<evidence type="ECO:0000259" key="4">
    <source>
        <dbReference type="PROSITE" id="PS51677"/>
    </source>
</evidence>
<sequence>MKHNIVTAIAITIFALSGIIFWETGFAWLIFIAIALAYLAVTAYGSFNIQANYFLKSTSRGKRKSIALTFDDGPDPETTPRILDMLREKNVKATFFVIGKRAEKHPELLLRIDEEGHIVGNHSYSHHYLIAFFSTEKLKNDLDRCSGIIAGILGKTPKFFRPPFGVTNPRYARVLRNLKLDSVGWSLRSLDTKARNKYEIINRVISAVNAKDIILLHDNRKVTADSLEDLIEHCLQKGIKIEPLSKLIQKEPYE</sequence>
<name>A0A9X1PMF7_9BACT</name>
<comment type="caution">
    <text evidence="5">The sequence shown here is derived from an EMBL/GenBank/DDBJ whole genome shotgun (WGS) entry which is preliminary data.</text>
</comment>
<dbReference type="GO" id="GO:0005975">
    <property type="term" value="P:carbohydrate metabolic process"/>
    <property type="evidence" value="ECO:0007669"/>
    <property type="project" value="InterPro"/>
</dbReference>
<accession>A0A9X1PMF7</accession>
<dbReference type="Gene3D" id="3.20.20.370">
    <property type="entry name" value="Glycoside hydrolase/deacetylase"/>
    <property type="match status" value="1"/>
</dbReference>
<feature type="transmembrane region" description="Helical" evidence="3">
    <location>
        <begin position="28"/>
        <end position="55"/>
    </location>
</feature>
<dbReference type="InterPro" id="IPR002509">
    <property type="entry name" value="NODB_dom"/>
</dbReference>
<dbReference type="PANTHER" id="PTHR10587:SF133">
    <property type="entry name" value="CHITIN DEACETYLASE 1-RELATED"/>
    <property type="match status" value="1"/>
</dbReference>
<dbReference type="GO" id="GO:0046872">
    <property type="term" value="F:metal ion binding"/>
    <property type="evidence" value="ECO:0007669"/>
    <property type="project" value="UniProtKB-KW"/>
</dbReference>
<dbReference type="InterPro" id="IPR050248">
    <property type="entry name" value="Polysacc_deacetylase_ArnD"/>
</dbReference>
<dbReference type="Proteomes" id="UP001139000">
    <property type="component" value="Unassembled WGS sequence"/>
</dbReference>
<dbReference type="PROSITE" id="PS51677">
    <property type="entry name" value="NODB"/>
    <property type="match status" value="1"/>
</dbReference>
<protein>
    <submittedName>
        <fullName evidence="5">Polysaccharide deacetylase family protein</fullName>
    </submittedName>
</protein>
<reference evidence="5" key="1">
    <citation type="submission" date="2021-12" db="EMBL/GenBank/DDBJ databases">
        <title>Novel species in genus Dyadobacter.</title>
        <authorList>
            <person name="Ma C."/>
        </authorList>
    </citation>
    <scope>NUCLEOTIDE SEQUENCE</scope>
    <source>
        <strain evidence="5">LJ419</strain>
    </source>
</reference>
<evidence type="ECO:0000256" key="2">
    <source>
        <dbReference type="ARBA" id="ARBA00022801"/>
    </source>
</evidence>
<dbReference type="SUPFAM" id="SSF88713">
    <property type="entry name" value="Glycoside hydrolase/deacetylase"/>
    <property type="match status" value="1"/>
</dbReference>
<dbReference type="AlphaFoldDB" id="A0A9X1PMF7"/>
<dbReference type="GO" id="GO:0016020">
    <property type="term" value="C:membrane"/>
    <property type="evidence" value="ECO:0007669"/>
    <property type="project" value="TreeGrafter"/>
</dbReference>
<organism evidence="5 6">
    <name type="scientific">Dyadobacter chenwenxiniae</name>
    <dbReference type="NCBI Taxonomy" id="2906456"/>
    <lineage>
        <taxon>Bacteria</taxon>
        <taxon>Pseudomonadati</taxon>
        <taxon>Bacteroidota</taxon>
        <taxon>Cytophagia</taxon>
        <taxon>Cytophagales</taxon>
        <taxon>Spirosomataceae</taxon>
        <taxon>Dyadobacter</taxon>
    </lineage>
</organism>
<keyword evidence="3" id="KW-0812">Transmembrane</keyword>
<evidence type="ECO:0000256" key="1">
    <source>
        <dbReference type="ARBA" id="ARBA00022723"/>
    </source>
</evidence>
<dbReference type="CDD" id="cd10917">
    <property type="entry name" value="CE4_NodB_like_6s_7s"/>
    <property type="match status" value="1"/>
</dbReference>
<dbReference type="Pfam" id="PF01522">
    <property type="entry name" value="Polysacc_deac_1"/>
    <property type="match status" value="1"/>
</dbReference>
<keyword evidence="1" id="KW-0479">Metal-binding</keyword>
<dbReference type="GO" id="GO:0016810">
    <property type="term" value="F:hydrolase activity, acting on carbon-nitrogen (but not peptide) bonds"/>
    <property type="evidence" value="ECO:0007669"/>
    <property type="project" value="InterPro"/>
</dbReference>
<proteinExistence type="predicted"/>
<keyword evidence="3" id="KW-1133">Transmembrane helix</keyword>
<evidence type="ECO:0000313" key="6">
    <source>
        <dbReference type="Proteomes" id="UP001139000"/>
    </source>
</evidence>
<feature type="transmembrane region" description="Helical" evidence="3">
    <location>
        <begin position="5"/>
        <end position="22"/>
    </location>
</feature>
<keyword evidence="2" id="KW-0378">Hydrolase</keyword>
<dbReference type="EMBL" id="JAJTTC010000002">
    <property type="protein sequence ID" value="MCF0062253.1"/>
    <property type="molecule type" value="Genomic_DNA"/>
</dbReference>